<dbReference type="InterPro" id="IPR051608">
    <property type="entry name" value="RQC_Subunit_NEMF"/>
</dbReference>
<gene>
    <name evidence="2" type="ordered locus">PMT9312_0466</name>
</gene>
<sequence>MDITSIRSVLHYLTKNILPTKFETAQQPEPNTIQLCFRGVDSQTWLEVSWNGDSPRILKINKPEKIGRESTLSKQIRYGLKYMALISINQDNFERVIKFGFAKKPGDEISRYLIFELMGKHSNIFYLDNKHKIIAVGKQINSSKSSFRTILTGSIYSDPPVNLKKQPREDESFQSWKESISTVPESLKYCLINTYQGVSPSLTKQLEVVSKTSYSEIMEKNIDFISDANLKEIFISWKIWINRFKNNNFNFSIFNKFFYCVWFSDKEIKCVNKIDLCTGLENYYDYHLKQKKLEFLEKKIEGMIFKQTNNEKKNLNVQYDLLSKSENYKVYKEKADKIFSTNPLKKQDIIRGQKLYKKSKKLKRSRELIKERLNIYKTNLDRLDEFNTLLENINSLNHEDLIVKIKLLEEIMEEICNEFNIHLKRQREDKKSSSEIQSSPIQVDTPSGLKLQVGRNMRQNDLISFKFSKKGDLWFHAQESPGSHVVLKSSSQAASEQDLQIAADLAALFSKAKRNIKVPINLVKIKDLQKIKKGGPGCVSFKNVEIIWGNPTRGEDYIKKNLKTVN</sequence>
<dbReference type="GO" id="GO:0043023">
    <property type="term" value="F:ribosomal large subunit binding"/>
    <property type="evidence" value="ECO:0007669"/>
    <property type="project" value="TreeGrafter"/>
</dbReference>
<dbReference type="STRING" id="74546.PMT9312_0466"/>
<dbReference type="GO" id="GO:0072344">
    <property type="term" value="P:rescue of stalled ribosome"/>
    <property type="evidence" value="ECO:0007669"/>
    <property type="project" value="TreeGrafter"/>
</dbReference>
<dbReference type="PANTHER" id="PTHR15239">
    <property type="entry name" value="NUCLEAR EXPORT MEDIATOR FACTOR NEMF"/>
    <property type="match status" value="1"/>
</dbReference>
<dbReference type="Pfam" id="PF05670">
    <property type="entry name" value="NFACT-R_1"/>
    <property type="match status" value="1"/>
</dbReference>
<dbReference type="HOGENOM" id="CLU_022481_1_0_3"/>
<feature type="domain" description="NFACT RNA-binding" evidence="1">
    <location>
        <begin position="451"/>
        <end position="542"/>
    </location>
</feature>
<dbReference type="KEGG" id="pmi:PMT9312_0466"/>
<evidence type="ECO:0000259" key="1">
    <source>
        <dbReference type="Pfam" id="PF05670"/>
    </source>
</evidence>
<dbReference type="EMBL" id="CP000111">
    <property type="protein sequence ID" value="ABB49527.1"/>
    <property type="molecule type" value="Genomic_DNA"/>
</dbReference>
<dbReference type="OrthoDB" id="9766163at2"/>
<dbReference type="InterPro" id="IPR008532">
    <property type="entry name" value="NFACT_RNA-bd"/>
</dbReference>
<name>Q31C68_PROM9</name>
<accession>Q31C68</accession>
<reference evidence="3" key="1">
    <citation type="submission" date="2005-07" db="EMBL/GenBank/DDBJ databases">
        <title>Complete sequence of Prochlorococcus marinus str. MIT 9312.</title>
        <authorList>
            <consortium name="US DOE Joint Genome Institute"/>
            <person name="Copeland A."/>
            <person name="Lucas S."/>
            <person name="Lapidus A."/>
            <person name="Barry K."/>
            <person name="Detter J.C."/>
            <person name="Glavina T."/>
            <person name="Hammon N."/>
            <person name="Israni S."/>
            <person name="Pitluck S."/>
            <person name="Thiel J."/>
            <person name="Schmutz J."/>
            <person name="Larimer F."/>
            <person name="Land M."/>
            <person name="Kyrpides N."/>
            <person name="Lykidis A."/>
            <person name="Richardson P."/>
        </authorList>
    </citation>
    <scope>NUCLEOTIDE SEQUENCE [LARGE SCALE GENOMIC DNA]</scope>
    <source>
        <strain evidence="3">MIT 9312</strain>
    </source>
</reference>
<dbReference type="Proteomes" id="UP000002715">
    <property type="component" value="Chromosome"/>
</dbReference>
<protein>
    <submittedName>
        <fullName evidence="2">Secreted protein MPB70-like protein</fullName>
    </submittedName>
</protein>
<dbReference type="PANTHER" id="PTHR15239:SF6">
    <property type="entry name" value="RIBOSOME QUALITY CONTROL COMPLEX SUBUNIT NEMF"/>
    <property type="match status" value="1"/>
</dbReference>
<dbReference type="eggNOG" id="COG1293">
    <property type="taxonomic scope" value="Bacteria"/>
</dbReference>
<dbReference type="RefSeq" id="WP_011376026.1">
    <property type="nucleotide sequence ID" value="NC_007577.1"/>
</dbReference>
<proteinExistence type="predicted"/>
<dbReference type="GO" id="GO:0000049">
    <property type="term" value="F:tRNA binding"/>
    <property type="evidence" value="ECO:0007669"/>
    <property type="project" value="TreeGrafter"/>
</dbReference>
<evidence type="ECO:0000313" key="3">
    <source>
        <dbReference type="Proteomes" id="UP000002715"/>
    </source>
</evidence>
<evidence type="ECO:0000313" key="2">
    <source>
        <dbReference type="EMBL" id="ABB49527.1"/>
    </source>
</evidence>
<dbReference type="Gene3D" id="2.30.310.10">
    <property type="entry name" value="ibrinogen binding protein from staphylococcus aureus domain"/>
    <property type="match status" value="1"/>
</dbReference>
<dbReference type="AlphaFoldDB" id="Q31C68"/>
<dbReference type="Pfam" id="PF05833">
    <property type="entry name" value="NFACT_N"/>
    <property type="match status" value="1"/>
</dbReference>
<dbReference type="GO" id="GO:1990112">
    <property type="term" value="C:RQC complex"/>
    <property type="evidence" value="ECO:0007669"/>
    <property type="project" value="TreeGrafter"/>
</dbReference>
<organism evidence="2 3">
    <name type="scientific">Prochlorococcus marinus (strain MIT 9312)</name>
    <dbReference type="NCBI Taxonomy" id="74546"/>
    <lineage>
        <taxon>Bacteria</taxon>
        <taxon>Bacillati</taxon>
        <taxon>Cyanobacteriota</taxon>
        <taxon>Cyanophyceae</taxon>
        <taxon>Synechococcales</taxon>
        <taxon>Prochlorococcaceae</taxon>
        <taxon>Prochlorococcus</taxon>
    </lineage>
</organism>